<protein>
    <submittedName>
        <fullName evidence="5">Uncharacterized protein</fullName>
    </submittedName>
</protein>
<feature type="region of interest" description="Disordered" evidence="4">
    <location>
        <begin position="1547"/>
        <end position="1576"/>
    </location>
</feature>
<evidence type="ECO:0000256" key="4">
    <source>
        <dbReference type="SAM" id="MobiDB-lite"/>
    </source>
</evidence>
<dbReference type="PANTHER" id="PTHR11289:SF0">
    <property type="entry name" value="BREAST CANCER TYPE 2 SUSCEPTIBILITY PROTEIN"/>
    <property type="match status" value="1"/>
</dbReference>
<evidence type="ECO:0000256" key="2">
    <source>
        <dbReference type="ARBA" id="ARBA00022763"/>
    </source>
</evidence>
<evidence type="ECO:0000256" key="3">
    <source>
        <dbReference type="ARBA" id="ARBA00023204"/>
    </source>
</evidence>
<sequence>ALPYIIAGDTETPDLSRVSSLYSPAVPISDIYSPGRSIVNTTGDVVASLGGNLDDSLVSWTSALATPSAQAGGPPQQVSPSTLERLTLHPRQGLRQNVMVRSLFSPCTAAVNSPSTSDEYNPSLGIIKCLSPIPVFINRLTDTLTKKVDNESKEKLLDSETQGFNVILDRSDMESVEDDNYQKASCTEDKIRDKIPCEMDNKYPLDTTPEVGKICNAKRPERTSTPVSVTPQSKTSLLPRHLVLSDDLPELLEHYEKAQITQVMQTPERNVNVIEREHTDDLGMLGELDAAEDSGKLSQKPFDLICSPVKKVNCRKSVEVINSDARQKLLKDLNASNTQKVKIVNSDTNIKNPDGEEQLFSTRNIKEIRNPEPGLNNRDNKNVNHPLNIDNPTSKKSPPQQNENERNRSSTKIINEKAEKKVSELKENCMAKNKCTDNEQFISELKAAPEKSGLSITVHTSHGSLSSPLFKKIPSNYPDSNHACTLSDSTESVTETLPMPSEPLQTKSILNKFALRKKKYSGKFSYPSKSEESYEKLKMKYTETIGLIGRTKNSLLESEMPTSKTVKSNTGKSPLKLLTDIHNIANKQQNFLSLTSLEKDARFETNVIPLLNEKTYSHLGKEKENSSSSGNQEVPLNQEKVENQQSSSRILSVTSLGARNAVSNKSVLKLDHSFEEPCEKFIEERFTKNTDLTINIHDTNKISEDLTKMFDDKQKKGEETRTLISELQVVPQRELTKECASPVSSHNDVHLKNDHLISQQVLMQVGSSQIMDDSLNDVYFSELDINSCVPVMGDRDTRKTDKTKHSCEASLQVIGATSSKCTVESGERHVNDGWDKKMSGFYTGQGKQMKLSKEALEHAKELLEESSCDKSSKDVFRTPNNEYIPCDSLDRVNANDENHQVIALQSMNTNFPVVCGFMTARGSRVTVNPAALEKAKNLWKEENCATVFNAENVEVNVTEYSKCLNQTLRNVSESVYDGLTRDRGIIQVQNESLPSRSFEVCPDKSKDNLDSKISDAVRNNIHHSSPLVNKNEPISALNEKLSKGEFQGFSTASGYKVNISSEALKKAQLLWEENNRDDDHEENHLTINRDRNPRHRSNLHDLLKLQECGKICCTKPTVRIEKQISVCSEGNLNVKGGTGKSGYNSTSPKFKNSEGQDTKFGSCLLEAENLSCVYSDLVDDVVLEKSIRSNMKPKLKNDSSPVSHSDQDCVACISHEATNTDHVNDSDERHQQTEEKNLPSFKTAGGRRISVNETALVRANKLWDESNRNEIGAGNVILYPDEKTELILSSRNETLGKEANVSANQAEENTHDLNNTSAVGNAMSSLTKQINKPLNNTWDEPEPFGFSKPECTKISLNSDPLYAVPSFATGRGKQVLVSKEALCKAKQILSEEVLASDVREVSIFTQEFTCSKKSIMKFEGFSTAGGNKMHVSQSALIKAQKFLTEENVDEKQINIESKKETSSNKCNIKNYSVPSAGIIGHLVLGNKVESSNSAYRETETIPPLLAHFSESREIRGTGKHIMEENVLSDTPQDHTLEASVVNILVNETRKTDENNDASKGTRQNLSGKTKLSSSAETPDLQLLIENKIKNDFGKDTPNILKVLKETNCRTENGTEESSDTPFINAEMNGSSCINKSISRTPESYGIRNKFVDTGETKDYTQTSSSTTLVSQKPNWKDRTNYVDDQSVVNKNTPAQQHS</sequence>
<feature type="region of interest" description="Disordered" evidence="4">
    <location>
        <begin position="618"/>
        <end position="648"/>
    </location>
</feature>
<feature type="compositionally biased region" description="Polar residues" evidence="4">
    <location>
        <begin position="626"/>
        <end position="635"/>
    </location>
</feature>
<keyword evidence="6" id="KW-1185">Reference proteome</keyword>
<keyword evidence="1" id="KW-0677">Repeat</keyword>
<gene>
    <name evidence="5" type="ORF">OTU49_014646</name>
</gene>
<feature type="compositionally biased region" description="Polar residues" evidence="4">
    <location>
        <begin position="390"/>
        <end position="402"/>
    </location>
</feature>
<keyword evidence="3" id="KW-0234">DNA repair</keyword>
<dbReference type="InterPro" id="IPR002093">
    <property type="entry name" value="BRCA2_repeat"/>
</dbReference>
<evidence type="ECO:0000313" key="5">
    <source>
        <dbReference type="EMBL" id="KAK8718565.1"/>
    </source>
</evidence>
<dbReference type="EMBL" id="JARKIK010005364">
    <property type="protein sequence ID" value="KAK8718565.1"/>
    <property type="molecule type" value="Genomic_DNA"/>
</dbReference>
<feature type="non-terminal residue" evidence="5">
    <location>
        <position position="1"/>
    </location>
</feature>
<feature type="region of interest" description="Disordered" evidence="4">
    <location>
        <begin position="366"/>
        <end position="411"/>
    </location>
</feature>
<reference evidence="5 6" key="1">
    <citation type="journal article" date="2024" name="BMC Genomics">
        <title>Genome assembly of redclaw crayfish (Cherax quadricarinatus) provides insights into its immune adaptation and hypoxia tolerance.</title>
        <authorList>
            <person name="Liu Z."/>
            <person name="Zheng J."/>
            <person name="Li H."/>
            <person name="Fang K."/>
            <person name="Wang S."/>
            <person name="He J."/>
            <person name="Zhou D."/>
            <person name="Weng S."/>
            <person name="Chi M."/>
            <person name="Gu Z."/>
            <person name="He J."/>
            <person name="Li F."/>
            <person name="Wang M."/>
        </authorList>
    </citation>
    <scope>NUCLEOTIDE SEQUENCE [LARGE SCALE GENOMIC DNA]</scope>
    <source>
        <strain evidence="5">ZL_2023a</strain>
    </source>
</reference>
<dbReference type="Proteomes" id="UP001445076">
    <property type="component" value="Unassembled WGS sequence"/>
</dbReference>
<dbReference type="InterPro" id="IPR015525">
    <property type="entry name" value="BRCA2"/>
</dbReference>
<dbReference type="Pfam" id="PF00634">
    <property type="entry name" value="BRCA2"/>
    <property type="match status" value="4"/>
</dbReference>
<keyword evidence="2" id="KW-0227">DNA damage</keyword>
<feature type="compositionally biased region" description="Polar residues" evidence="4">
    <location>
        <begin position="1557"/>
        <end position="1576"/>
    </location>
</feature>
<comment type="caution">
    <text evidence="5">The sequence shown here is derived from an EMBL/GenBank/DDBJ whole genome shotgun (WGS) entry which is preliminary data.</text>
</comment>
<dbReference type="GO" id="GO:0006355">
    <property type="term" value="P:regulation of DNA-templated transcription"/>
    <property type="evidence" value="ECO:0007669"/>
    <property type="project" value="TreeGrafter"/>
</dbReference>
<evidence type="ECO:0000313" key="6">
    <source>
        <dbReference type="Proteomes" id="UP001445076"/>
    </source>
</evidence>
<evidence type="ECO:0000256" key="1">
    <source>
        <dbReference type="ARBA" id="ARBA00022737"/>
    </source>
</evidence>
<accession>A0AAW0VPN2</accession>
<name>A0AAW0VPN2_CHEQU</name>
<organism evidence="5 6">
    <name type="scientific">Cherax quadricarinatus</name>
    <name type="common">Australian red claw crayfish</name>
    <dbReference type="NCBI Taxonomy" id="27406"/>
    <lineage>
        <taxon>Eukaryota</taxon>
        <taxon>Metazoa</taxon>
        <taxon>Ecdysozoa</taxon>
        <taxon>Arthropoda</taxon>
        <taxon>Crustacea</taxon>
        <taxon>Multicrustacea</taxon>
        <taxon>Malacostraca</taxon>
        <taxon>Eumalacostraca</taxon>
        <taxon>Eucarida</taxon>
        <taxon>Decapoda</taxon>
        <taxon>Pleocyemata</taxon>
        <taxon>Astacidea</taxon>
        <taxon>Parastacoidea</taxon>
        <taxon>Parastacidae</taxon>
        <taxon>Cherax</taxon>
    </lineage>
</organism>
<dbReference type="PANTHER" id="PTHR11289">
    <property type="entry name" value="BREAST CANCER TYPE 2 SUSCEPTIBILITY PROTEIN BRCA2"/>
    <property type="match status" value="1"/>
</dbReference>
<dbReference type="GO" id="GO:0000724">
    <property type="term" value="P:double-strand break repair via homologous recombination"/>
    <property type="evidence" value="ECO:0007669"/>
    <property type="project" value="InterPro"/>
</dbReference>
<dbReference type="PROSITE" id="PS50138">
    <property type="entry name" value="BRCA2_REPEAT"/>
    <property type="match status" value="6"/>
</dbReference>
<proteinExistence type="predicted"/>